<evidence type="ECO:0000313" key="8">
    <source>
        <dbReference type="Proteomes" id="UP001054252"/>
    </source>
</evidence>
<sequence length="379" mass="43787">MDENSGDCKTWEEQMFWNHFQSVRFTQFLRDGFNYQLAIPEKFAKHLKKKLPDTVTLKGPSGFTWDVGLTKDEDTLFFDRGWSTFVRDHSLKKNDFLTFKYNGVSHFDVLMFDGLSLCEKASSYFVKKCVHAEHDSGSQTKRKVKDYLVEITHTSSEDDLERTPEKSEENDIDQVHLQQPVLSTPTNKKKWIGNSSRRPIQSKWKVGDKQVYRPAREFQVKHDSESENMFINGNLEHSPLQTSHGRLVTEDQKRNALLLGQSVVSSEGFLIVMKPTHVKRKYFMAIPVGWMSRFMALELQDVILRLNDNTWQTRFTYYTSRGYGGLTAGWRNFAMDNNLDEHDVCVFECANPASKPLILDVKIFPVLQAVLPLNEVPPG</sequence>
<keyword evidence="8" id="KW-1185">Reference proteome</keyword>
<dbReference type="Pfam" id="PF02362">
    <property type="entry name" value="B3"/>
    <property type="match status" value="2"/>
</dbReference>
<dbReference type="SMART" id="SM01019">
    <property type="entry name" value="B3"/>
    <property type="match status" value="2"/>
</dbReference>
<dbReference type="SUPFAM" id="SSF101936">
    <property type="entry name" value="DNA-binding pseudobarrel domain"/>
    <property type="match status" value="2"/>
</dbReference>
<feature type="domain" description="TF-B3" evidence="6">
    <location>
        <begin position="269"/>
        <end position="367"/>
    </location>
</feature>
<dbReference type="EMBL" id="BPVZ01000084">
    <property type="protein sequence ID" value="GKV29814.1"/>
    <property type="molecule type" value="Genomic_DNA"/>
</dbReference>
<keyword evidence="2" id="KW-0805">Transcription regulation</keyword>
<dbReference type="PANTHER" id="PTHR31391">
    <property type="entry name" value="B3 DOMAIN-CONTAINING PROTEIN OS11G0197600-RELATED"/>
    <property type="match status" value="1"/>
</dbReference>
<comment type="subcellular location">
    <subcellularLocation>
        <location evidence="1">Nucleus</location>
    </subcellularLocation>
</comment>
<dbReference type="PANTHER" id="PTHR31391:SF157">
    <property type="entry name" value="B3 DOMAIN-CONTAINING PROTEIN REM16"/>
    <property type="match status" value="1"/>
</dbReference>
<dbReference type="Proteomes" id="UP001054252">
    <property type="component" value="Unassembled WGS sequence"/>
</dbReference>
<dbReference type="AlphaFoldDB" id="A0AAV5KYJ5"/>
<organism evidence="7 8">
    <name type="scientific">Rubroshorea leprosula</name>
    <dbReference type="NCBI Taxonomy" id="152421"/>
    <lineage>
        <taxon>Eukaryota</taxon>
        <taxon>Viridiplantae</taxon>
        <taxon>Streptophyta</taxon>
        <taxon>Embryophyta</taxon>
        <taxon>Tracheophyta</taxon>
        <taxon>Spermatophyta</taxon>
        <taxon>Magnoliopsida</taxon>
        <taxon>eudicotyledons</taxon>
        <taxon>Gunneridae</taxon>
        <taxon>Pentapetalae</taxon>
        <taxon>rosids</taxon>
        <taxon>malvids</taxon>
        <taxon>Malvales</taxon>
        <taxon>Dipterocarpaceae</taxon>
        <taxon>Rubroshorea</taxon>
    </lineage>
</organism>
<evidence type="ECO:0000256" key="4">
    <source>
        <dbReference type="ARBA" id="ARBA00023163"/>
    </source>
</evidence>
<keyword evidence="5" id="KW-0539">Nucleus</keyword>
<evidence type="ECO:0000256" key="3">
    <source>
        <dbReference type="ARBA" id="ARBA00023125"/>
    </source>
</evidence>
<proteinExistence type="predicted"/>
<keyword evidence="3" id="KW-0238">DNA-binding</keyword>
<reference evidence="7 8" key="1">
    <citation type="journal article" date="2021" name="Commun. Biol.">
        <title>The genome of Shorea leprosula (Dipterocarpaceae) highlights the ecological relevance of drought in aseasonal tropical rainforests.</title>
        <authorList>
            <person name="Ng K.K.S."/>
            <person name="Kobayashi M.J."/>
            <person name="Fawcett J.A."/>
            <person name="Hatakeyama M."/>
            <person name="Paape T."/>
            <person name="Ng C.H."/>
            <person name="Ang C.C."/>
            <person name="Tnah L.H."/>
            <person name="Lee C.T."/>
            <person name="Nishiyama T."/>
            <person name="Sese J."/>
            <person name="O'Brien M.J."/>
            <person name="Copetti D."/>
            <person name="Mohd Noor M.I."/>
            <person name="Ong R.C."/>
            <person name="Putra M."/>
            <person name="Sireger I.Z."/>
            <person name="Indrioko S."/>
            <person name="Kosugi Y."/>
            <person name="Izuno A."/>
            <person name="Isagi Y."/>
            <person name="Lee S.L."/>
            <person name="Shimizu K.K."/>
        </authorList>
    </citation>
    <scope>NUCLEOTIDE SEQUENCE [LARGE SCALE GENOMIC DNA]</scope>
    <source>
        <strain evidence="7">214</strain>
    </source>
</reference>
<dbReference type="InterPro" id="IPR044837">
    <property type="entry name" value="REM16-like"/>
</dbReference>
<keyword evidence="4" id="KW-0804">Transcription</keyword>
<evidence type="ECO:0000256" key="5">
    <source>
        <dbReference type="ARBA" id="ARBA00023242"/>
    </source>
</evidence>
<protein>
    <recommendedName>
        <fullName evidence="6">TF-B3 domain-containing protein</fullName>
    </recommendedName>
</protein>
<feature type="domain" description="TF-B3" evidence="6">
    <location>
        <begin position="22"/>
        <end position="115"/>
    </location>
</feature>
<dbReference type="GO" id="GO:0003677">
    <property type="term" value="F:DNA binding"/>
    <property type="evidence" value="ECO:0007669"/>
    <property type="project" value="UniProtKB-KW"/>
</dbReference>
<dbReference type="InterPro" id="IPR015300">
    <property type="entry name" value="DNA-bd_pseudobarrel_sf"/>
</dbReference>
<dbReference type="GO" id="GO:0005634">
    <property type="term" value="C:nucleus"/>
    <property type="evidence" value="ECO:0007669"/>
    <property type="project" value="UniProtKB-SubCell"/>
</dbReference>
<evidence type="ECO:0000259" key="6">
    <source>
        <dbReference type="PROSITE" id="PS50863"/>
    </source>
</evidence>
<accession>A0AAV5KYJ5</accession>
<dbReference type="Gene3D" id="2.40.330.10">
    <property type="entry name" value="DNA-binding pseudobarrel domain"/>
    <property type="match status" value="2"/>
</dbReference>
<gene>
    <name evidence="7" type="ORF">SLEP1_g38706</name>
</gene>
<comment type="caution">
    <text evidence="7">The sequence shown here is derived from an EMBL/GenBank/DDBJ whole genome shotgun (WGS) entry which is preliminary data.</text>
</comment>
<dbReference type="InterPro" id="IPR003340">
    <property type="entry name" value="B3_DNA-bd"/>
</dbReference>
<evidence type="ECO:0000256" key="1">
    <source>
        <dbReference type="ARBA" id="ARBA00004123"/>
    </source>
</evidence>
<evidence type="ECO:0000313" key="7">
    <source>
        <dbReference type="EMBL" id="GKV29814.1"/>
    </source>
</evidence>
<evidence type="ECO:0000256" key="2">
    <source>
        <dbReference type="ARBA" id="ARBA00023015"/>
    </source>
</evidence>
<name>A0AAV5KYJ5_9ROSI</name>
<dbReference type="PROSITE" id="PS50863">
    <property type="entry name" value="B3"/>
    <property type="match status" value="2"/>
</dbReference>
<dbReference type="CDD" id="cd10017">
    <property type="entry name" value="B3_DNA"/>
    <property type="match status" value="2"/>
</dbReference>